<keyword evidence="2" id="KW-0677">Repeat</keyword>
<dbReference type="PROSITE" id="PS50294">
    <property type="entry name" value="WD_REPEATS_REGION"/>
    <property type="match status" value="1"/>
</dbReference>
<dbReference type="InterPro" id="IPR019775">
    <property type="entry name" value="WD40_repeat_CS"/>
</dbReference>
<dbReference type="PANTHER" id="PTHR19872:SF9">
    <property type="entry name" value="UBIQUITIN-BINDING SDF UBIQUITIN LIGASE COMPLEX SUBUNIT"/>
    <property type="match status" value="1"/>
</dbReference>
<dbReference type="SUPFAM" id="SSF81383">
    <property type="entry name" value="F-box domain"/>
    <property type="match status" value="1"/>
</dbReference>
<protein>
    <recommendedName>
        <fullName evidence="6">F-box domain-containing protein</fullName>
    </recommendedName>
</protein>
<dbReference type="Gene3D" id="2.130.10.10">
    <property type="entry name" value="YVTN repeat-like/Quinoprotein amine dehydrogenase"/>
    <property type="match status" value="2"/>
</dbReference>
<dbReference type="InterPro" id="IPR051075">
    <property type="entry name" value="SCF_subunit_WD-repeat"/>
</dbReference>
<evidence type="ECO:0000313" key="7">
    <source>
        <dbReference type="EMBL" id="KAG2212177.1"/>
    </source>
</evidence>
<feature type="compositionally biased region" description="Polar residues" evidence="5">
    <location>
        <begin position="662"/>
        <end position="673"/>
    </location>
</feature>
<dbReference type="InterPro" id="IPR015943">
    <property type="entry name" value="WD40/YVTN_repeat-like_dom_sf"/>
</dbReference>
<feature type="region of interest" description="Disordered" evidence="5">
    <location>
        <begin position="662"/>
        <end position="682"/>
    </location>
</feature>
<dbReference type="PROSITE" id="PS50181">
    <property type="entry name" value="FBOX"/>
    <property type="match status" value="1"/>
</dbReference>
<evidence type="ECO:0000256" key="1">
    <source>
        <dbReference type="ARBA" id="ARBA00022574"/>
    </source>
</evidence>
<dbReference type="PANTHER" id="PTHR19872">
    <property type="entry name" value="UBIQUITIN LIGASE SPECIFICITY FACTOR/HREP PROTEIN"/>
    <property type="match status" value="1"/>
</dbReference>
<evidence type="ECO:0000256" key="3">
    <source>
        <dbReference type="ARBA" id="ARBA00022786"/>
    </source>
</evidence>
<dbReference type="EMBL" id="JAEPRC010000053">
    <property type="protein sequence ID" value="KAG2212177.1"/>
    <property type="molecule type" value="Genomic_DNA"/>
</dbReference>
<proteinExistence type="predicted"/>
<dbReference type="InterPro" id="IPR001680">
    <property type="entry name" value="WD40_rpt"/>
</dbReference>
<dbReference type="InterPro" id="IPR036047">
    <property type="entry name" value="F-box-like_dom_sf"/>
</dbReference>
<dbReference type="Proteomes" id="UP000650833">
    <property type="component" value="Unassembled WGS sequence"/>
</dbReference>
<feature type="compositionally biased region" description="Low complexity" evidence="5">
    <location>
        <begin position="705"/>
        <end position="725"/>
    </location>
</feature>
<feature type="region of interest" description="Disordered" evidence="5">
    <location>
        <begin position="19"/>
        <end position="50"/>
    </location>
</feature>
<evidence type="ECO:0000256" key="2">
    <source>
        <dbReference type="ARBA" id="ARBA00022737"/>
    </source>
</evidence>
<dbReference type="Pfam" id="PF12937">
    <property type="entry name" value="F-box-like"/>
    <property type="match status" value="1"/>
</dbReference>
<feature type="repeat" description="WD" evidence="4">
    <location>
        <begin position="233"/>
        <end position="275"/>
    </location>
</feature>
<dbReference type="InterPro" id="IPR001810">
    <property type="entry name" value="F-box_dom"/>
</dbReference>
<dbReference type="OrthoDB" id="2095648at2759"/>
<evidence type="ECO:0000256" key="4">
    <source>
        <dbReference type="PROSITE-ProRule" id="PRU00221"/>
    </source>
</evidence>
<dbReference type="AlphaFoldDB" id="A0A8H7RJI5"/>
<dbReference type="SUPFAM" id="SSF50978">
    <property type="entry name" value="WD40 repeat-like"/>
    <property type="match status" value="1"/>
</dbReference>
<keyword evidence="1 4" id="KW-0853">WD repeat</keyword>
<dbReference type="InterPro" id="IPR003903">
    <property type="entry name" value="UIM_dom"/>
</dbReference>
<name>A0A8H7RJI5_9FUNG</name>
<dbReference type="Pfam" id="PF00400">
    <property type="entry name" value="WD40"/>
    <property type="match status" value="2"/>
</dbReference>
<sequence length="774" mass="85955">MSFTQYNNNTTDYTENKLINQSTDNNPQIGQHDSSQFRKGKSKQRLPEVDPNEPCFVHQLSVELITHIFSRLDPASLATVAKVCTYWRHIVMDDNCWRDAFVSYFGGLPFKRLSIESWKTEYILRTHLLRKWTKGRGTVMSFNPKIGSLEAMQVDLDDSIMLVASTEHGVAAKCNPMTGKVSHRHLLYSTNESIRLQLTAVKMDKDRILWGFGPGFITLSTRTKSTSRLKVFSDFHQGPVRILSLPQHVQDIVLSGAEDGTVKIWDVATSSCAWTLLPISASARIPTCLEVTADHRIIVGYDDGSIVVWHVNLNQLIQLNRNRLRDDFAEKKEFLEKNIQDKKAVLNAPTSDTRIGVKCALYDMDSNMVIVAYEGHHDILKFCTNTGACVGIFSYGHAAGSSITCMKWDISPLSTTLSLESALKPRPATAKRKGGGIIDLSTSASTSSLASKSGLSSGQGTPSSVKTTRLLVTGDNTGTICLWNGDDVNQDHVCIKPLRILTGHLVGISAIYIDACKIVTGSDDGWIYMWDPLTGANINTLGNKIPKNAPVDRTDMNVMQVKNLWCNDYQGVATIGHQVKTWDFSPGKQFLNKRALKQKGKPCNNVVRDRIRYEIGREVKESISKLRSEKLEREIEEKEINKLSLGGLSDEEMLAYAMMLSEQENNQTSSSPLNKADSVDDEDEELMKAVIASLEQPTFEHEGSDGSNDATSNSTSTNSLSQLANEGSFASDDDDYNKWPTIADSVAATPSVQENDEDLDEELRYILELSKTDK</sequence>
<accession>A0A8H7RJI5</accession>
<dbReference type="SMART" id="SM00256">
    <property type="entry name" value="FBOX"/>
    <property type="match status" value="1"/>
</dbReference>
<dbReference type="InterPro" id="IPR036322">
    <property type="entry name" value="WD40_repeat_dom_sf"/>
</dbReference>
<dbReference type="Gene3D" id="1.20.1280.50">
    <property type="match status" value="1"/>
</dbReference>
<gene>
    <name evidence="7" type="ORF">INT46_006012</name>
</gene>
<dbReference type="CDD" id="cd09917">
    <property type="entry name" value="F-box_SF"/>
    <property type="match status" value="1"/>
</dbReference>
<keyword evidence="8" id="KW-1185">Reference proteome</keyword>
<evidence type="ECO:0000313" key="8">
    <source>
        <dbReference type="Proteomes" id="UP000650833"/>
    </source>
</evidence>
<comment type="caution">
    <text evidence="7">The sequence shown here is derived from an EMBL/GenBank/DDBJ whole genome shotgun (WGS) entry which is preliminary data.</text>
</comment>
<dbReference type="Gene3D" id="6.10.250.1800">
    <property type="match status" value="1"/>
</dbReference>
<feature type="region of interest" description="Disordered" evidence="5">
    <location>
        <begin position="694"/>
        <end position="759"/>
    </location>
</feature>
<feature type="compositionally biased region" description="Polar residues" evidence="5">
    <location>
        <begin position="19"/>
        <end position="34"/>
    </location>
</feature>
<dbReference type="PROSITE" id="PS50082">
    <property type="entry name" value="WD_REPEATS_2"/>
    <property type="match status" value="2"/>
</dbReference>
<evidence type="ECO:0000259" key="6">
    <source>
        <dbReference type="PROSITE" id="PS50181"/>
    </source>
</evidence>
<evidence type="ECO:0000256" key="5">
    <source>
        <dbReference type="SAM" id="MobiDB-lite"/>
    </source>
</evidence>
<dbReference type="PROSITE" id="PS00678">
    <property type="entry name" value="WD_REPEATS_1"/>
    <property type="match status" value="1"/>
</dbReference>
<feature type="domain" description="F-box" evidence="6">
    <location>
        <begin position="54"/>
        <end position="100"/>
    </location>
</feature>
<dbReference type="PROSITE" id="PS50330">
    <property type="entry name" value="UIM"/>
    <property type="match status" value="1"/>
</dbReference>
<keyword evidence="3" id="KW-0833">Ubl conjugation pathway</keyword>
<feature type="repeat" description="WD" evidence="4">
    <location>
        <begin position="501"/>
        <end position="540"/>
    </location>
</feature>
<reference evidence="7" key="1">
    <citation type="submission" date="2020-12" db="EMBL/GenBank/DDBJ databases">
        <title>Metabolic potential, ecology and presence of endohyphal bacteria is reflected in genomic diversity of Mucoromycotina.</title>
        <authorList>
            <person name="Muszewska A."/>
            <person name="Okrasinska A."/>
            <person name="Steczkiewicz K."/>
            <person name="Drgas O."/>
            <person name="Orlowska M."/>
            <person name="Perlinska-Lenart U."/>
            <person name="Aleksandrzak-Piekarczyk T."/>
            <person name="Szatraj K."/>
            <person name="Zielenkiewicz U."/>
            <person name="Pilsyk S."/>
            <person name="Malc E."/>
            <person name="Mieczkowski P."/>
            <person name="Kruszewska J.S."/>
            <person name="Biernat P."/>
            <person name="Pawlowska J."/>
        </authorList>
    </citation>
    <scope>NUCLEOTIDE SEQUENCE</scope>
    <source>
        <strain evidence="7">CBS 226.32</strain>
    </source>
</reference>
<dbReference type="SMART" id="SM00320">
    <property type="entry name" value="WD40"/>
    <property type="match status" value="4"/>
</dbReference>
<organism evidence="7 8">
    <name type="scientific">Mucor plumbeus</name>
    <dbReference type="NCBI Taxonomy" id="97098"/>
    <lineage>
        <taxon>Eukaryota</taxon>
        <taxon>Fungi</taxon>
        <taxon>Fungi incertae sedis</taxon>
        <taxon>Mucoromycota</taxon>
        <taxon>Mucoromycotina</taxon>
        <taxon>Mucoromycetes</taxon>
        <taxon>Mucorales</taxon>
        <taxon>Mucorineae</taxon>
        <taxon>Mucoraceae</taxon>
        <taxon>Mucor</taxon>
    </lineage>
</organism>